<dbReference type="EMBL" id="GL833125">
    <property type="protein sequence ID" value="EGB09397.1"/>
    <property type="molecule type" value="Genomic_DNA"/>
</dbReference>
<dbReference type="eggNOG" id="KOG1675">
    <property type="taxonomic scope" value="Eukaryota"/>
</dbReference>
<feature type="non-terminal residue" evidence="2">
    <location>
        <position position="1"/>
    </location>
</feature>
<dbReference type="OMA" id="GWDERES"/>
<dbReference type="AlphaFoldDB" id="F0Y4Y5"/>
<organism evidence="3">
    <name type="scientific">Aureococcus anophagefferens</name>
    <name type="common">Harmful bloom alga</name>
    <dbReference type="NCBI Taxonomy" id="44056"/>
    <lineage>
        <taxon>Eukaryota</taxon>
        <taxon>Sar</taxon>
        <taxon>Stramenopiles</taxon>
        <taxon>Ochrophyta</taxon>
        <taxon>Pelagophyceae</taxon>
        <taxon>Pelagomonadales</taxon>
        <taxon>Pelagomonadaceae</taxon>
        <taxon>Aureococcus</taxon>
    </lineage>
</organism>
<dbReference type="CDD" id="cd20540">
    <property type="entry name" value="CYCLIN_CCNY_like"/>
    <property type="match status" value="1"/>
</dbReference>
<dbReference type="RefSeq" id="XP_009035387.1">
    <property type="nucleotide sequence ID" value="XM_009037139.1"/>
</dbReference>
<dbReference type="Proteomes" id="UP000002729">
    <property type="component" value="Unassembled WGS sequence"/>
</dbReference>
<dbReference type="InterPro" id="IPR006671">
    <property type="entry name" value="Cyclin_N"/>
</dbReference>
<dbReference type="InParanoid" id="F0Y4Y5"/>
<proteinExistence type="predicted"/>
<gene>
    <name evidence="2" type="ORF">AURANDRAFT_6837</name>
</gene>
<feature type="non-terminal residue" evidence="2">
    <location>
        <position position="118"/>
    </location>
</feature>
<dbReference type="SUPFAM" id="SSF47954">
    <property type="entry name" value="Cyclin-like"/>
    <property type="match status" value="1"/>
</dbReference>
<sequence>PTMKDIYTFLSTLFVRAHLSSECSIVCLIYVERLMEKANVPLLAATWRPILLCSMLLASKVWQDCASWNIEFSVVFPQFSLAAINALERNYVTAVGWDMYISQSLYAKYYFALRSLNE</sequence>
<keyword evidence="3" id="KW-1185">Reference proteome</keyword>
<feature type="domain" description="Cyclin N-terminal" evidence="1">
    <location>
        <begin position="5"/>
        <end position="99"/>
    </location>
</feature>
<dbReference type="OrthoDB" id="10250320at2759"/>
<reference evidence="2 3" key="1">
    <citation type="journal article" date="2011" name="Proc. Natl. Acad. Sci. U.S.A.">
        <title>Niche of harmful alga Aureococcus anophagefferens revealed through ecogenomics.</title>
        <authorList>
            <person name="Gobler C.J."/>
            <person name="Berry D.L."/>
            <person name="Dyhrman S.T."/>
            <person name="Wilhelm S.W."/>
            <person name="Salamov A."/>
            <person name="Lobanov A.V."/>
            <person name="Zhang Y."/>
            <person name="Collier J.L."/>
            <person name="Wurch L.L."/>
            <person name="Kustka A.B."/>
            <person name="Dill B.D."/>
            <person name="Shah M."/>
            <person name="VerBerkmoes N.C."/>
            <person name="Kuo A."/>
            <person name="Terry A."/>
            <person name="Pangilinan J."/>
            <person name="Lindquist E.A."/>
            <person name="Lucas S."/>
            <person name="Paulsen I.T."/>
            <person name="Hattenrath-Lehmann T.K."/>
            <person name="Talmage S.C."/>
            <person name="Walker E.A."/>
            <person name="Koch F."/>
            <person name="Burson A.M."/>
            <person name="Marcoval M.A."/>
            <person name="Tang Y.Z."/>
            <person name="Lecleir G.R."/>
            <person name="Coyne K.J."/>
            <person name="Berg G.M."/>
            <person name="Bertrand E.M."/>
            <person name="Saito M.A."/>
            <person name="Gladyshev V.N."/>
            <person name="Grigoriev I.V."/>
        </authorList>
    </citation>
    <scope>NUCLEOTIDE SEQUENCE [LARGE SCALE GENOMIC DNA]</scope>
    <source>
        <strain evidence="3">CCMP 1984</strain>
    </source>
</reference>
<protein>
    <recommendedName>
        <fullName evidence="1">Cyclin N-terminal domain-containing protein</fullName>
    </recommendedName>
</protein>
<dbReference type="InterPro" id="IPR036915">
    <property type="entry name" value="Cyclin-like_sf"/>
</dbReference>
<dbReference type="KEGG" id="aaf:AURANDRAFT_6837"/>
<dbReference type="PANTHER" id="PTHR14248">
    <property type="entry name" value="CYCLIN Y, ISOFORM A"/>
    <property type="match status" value="1"/>
</dbReference>
<accession>F0Y4Y5</accession>
<dbReference type="Pfam" id="PF00134">
    <property type="entry name" value="Cyclin_N"/>
    <property type="match status" value="1"/>
</dbReference>
<evidence type="ECO:0000259" key="1">
    <source>
        <dbReference type="Pfam" id="PF00134"/>
    </source>
</evidence>
<evidence type="ECO:0000313" key="3">
    <source>
        <dbReference type="Proteomes" id="UP000002729"/>
    </source>
</evidence>
<dbReference type="GeneID" id="20226759"/>
<dbReference type="Gene3D" id="1.10.472.10">
    <property type="entry name" value="Cyclin-like"/>
    <property type="match status" value="1"/>
</dbReference>
<evidence type="ECO:0000313" key="2">
    <source>
        <dbReference type="EMBL" id="EGB09397.1"/>
    </source>
</evidence>
<name>F0Y4Y5_AURAN</name>